<keyword evidence="2" id="KW-1185">Reference proteome</keyword>
<name>A0A192A7Z9_9RALS</name>
<sequence length="224" mass="23389">MNRVIKLAESVAARLNAVVSISDGSAEGATLFGADLPGYAARAAAKELVENWIAAVADGNSDKFLADVDQVISTLTKFKEKAQSILPAANVIDDVWSPLAGAMTGKQYVAHQGCKCPSCGSTEDLSGDSFNADGGTASQEMGCNACEASWSDVYVLAGYSNLEGGVSIKDVDSAVEDVKSRSKQYGFSVTGEEHAKEVLEESCDILGLVLSELEIKLAVAKLLS</sequence>
<dbReference type="OrthoDB" id="9868001at2"/>
<organism evidence="1 2">
    <name type="scientific">Ralstonia insidiosa</name>
    <dbReference type="NCBI Taxonomy" id="190721"/>
    <lineage>
        <taxon>Bacteria</taxon>
        <taxon>Pseudomonadati</taxon>
        <taxon>Pseudomonadota</taxon>
        <taxon>Betaproteobacteria</taxon>
        <taxon>Burkholderiales</taxon>
        <taxon>Burkholderiaceae</taxon>
        <taxon>Ralstonia</taxon>
    </lineage>
</organism>
<evidence type="ECO:0000313" key="1">
    <source>
        <dbReference type="EMBL" id="ANJ76463.1"/>
    </source>
</evidence>
<geneLocation type="plasmid" evidence="2">
    <name>pri-1</name>
</geneLocation>
<dbReference type="RefSeq" id="WP_024979609.1">
    <property type="nucleotide sequence ID" value="NZ_CP016024.1"/>
</dbReference>
<gene>
    <name evidence="1" type="ORF">A9Y76_28120</name>
</gene>
<evidence type="ECO:0000313" key="2">
    <source>
        <dbReference type="Proteomes" id="UP000078572"/>
    </source>
</evidence>
<dbReference type="Proteomes" id="UP000078572">
    <property type="component" value="Plasmid pRI-1"/>
</dbReference>
<accession>A0A192A7Z9</accession>
<dbReference type="GeneID" id="61529899"/>
<dbReference type="EMBL" id="CP016024">
    <property type="protein sequence ID" value="ANJ76463.1"/>
    <property type="molecule type" value="Genomic_DNA"/>
</dbReference>
<proteinExistence type="predicted"/>
<keyword evidence="1" id="KW-0614">Plasmid</keyword>
<dbReference type="AlphaFoldDB" id="A0A192A7Z9"/>
<reference evidence="2" key="1">
    <citation type="submission" date="2016-06" db="EMBL/GenBank/DDBJ databases">
        <authorList>
            <person name="Xu Y."/>
            <person name="Nagy A."/>
            <person name="Yan X."/>
            <person name="Kim S.W."/>
            <person name="Haley B."/>
            <person name="Liu N.T."/>
            <person name="Nou X."/>
        </authorList>
    </citation>
    <scope>NUCLEOTIDE SEQUENCE [LARGE SCALE GENOMIC DNA]</scope>
    <source>
        <strain evidence="2">ATCC 49129</strain>
        <plasmid evidence="2">pri-1</plasmid>
    </source>
</reference>
<protein>
    <submittedName>
        <fullName evidence="1">Uncharacterized protein</fullName>
    </submittedName>
</protein>